<dbReference type="SUPFAM" id="SSF55103">
    <property type="entry name" value="FAD-linked oxidases, C-terminal domain"/>
    <property type="match status" value="1"/>
</dbReference>
<dbReference type="OMA" id="GTISHQH"/>
<evidence type="ECO:0000256" key="3">
    <source>
        <dbReference type="ARBA" id="ARBA00012385"/>
    </source>
</evidence>
<evidence type="ECO:0000256" key="5">
    <source>
        <dbReference type="ARBA" id="ARBA00022827"/>
    </source>
</evidence>
<keyword evidence="10" id="KW-0808">Transferase</keyword>
<evidence type="ECO:0000256" key="10">
    <source>
        <dbReference type="RuleBase" id="RU363113"/>
    </source>
</evidence>
<dbReference type="Pfam" id="PF01565">
    <property type="entry name" value="FAD_binding_4"/>
    <property type="match status" value="1"/>
</dbReference>
<evidence type="ECO:0000256" key="8">
    <source>
        <dbReference type="PIRSR" id="PIRSR625650-3"/>
    </source>
</evidence>
<keyword evidence="10" id="KW-0576">Peroxisome</keyword>
<feature type="binding site" evidence="8">
    <location>
        <begin position="247"/>
        <end position="253"/>
    </location>
    <ligand>
        <name>FAD</name>
        <dbReference type="ChEBI" id="CHEBI:57692"/>
    </ligand>
</feature>
<keyword evidence="13" id="KW-1185">Reference proteome</keyword>
<dbReference type="InterPro" id="IPR025650">
    <property type="entry name" value="Alkyl-DHAP_Synthase"/>
</dbReference>
<feature type="binding site" evidence="7">
    <location>
        <position position="456"/>
    </location>
    <ligand>
        <name>substrate</name>
    </ligand>
</feature>
<evidence type="ECO:0000259" key="11">
    <source>
        <dbReference type="PROSITE" id="PS51387"/>
    </source>
</evidence>
<comment type="pathway">
    <text evidence="1 10">Glycerolipid metabolism; ether lipid biosynthesis.</text>
</comment>
<dbReference type="GO" id="GO:0008610">
    <property type="term" value="P:lipid biosynthetic process"/>
    <property type="evidence" value="ECO:0007669"/>
    <property type="project" value="InterPro"/>
</dbReference>
<dbReference type="InterPro" id="IPR016171">
    <property type="entry name" value="Vanillyl_alc_oxidase_C-sub2"/>
</dbReference>
<dbReference type="VEuPathDB" id="TriTrypDB:BSAL_46785"/>
<keyword evidence="5 8" id="KW-0274">FAD</keyword>
<dbReference type="SUPFAM" id="SSF56176">
    <property type="entry name" value="FAD-binding/transporter-associated domain-like"/>
    <property type="match status" value="1"/>
</dbReference>
<dbReference type="PROSITE" id="PS51387">
    <property type="entry name" value="FAD_PCMH"/>
    <property type="match status" value="1"/>
</dbReference>
<evidence type="ECO:0000313" key="12">
    <source>
        <dbReference type="EMBL" id="CUG94158.1"/>
    </source>
</evidence>
<evidence type="ECO:0000256" key="9">
    <source>
        <dbReference type="PIRSR" id="PIRSR625650-4"/>
    </source>
</evidence>
<dbReference type="GO" id="GO:0071949">
    <property type="term" value="F:FAD binding"/>
    <property type="evidence" value="ECO:0007669"/>
    <property type="project" value="InterPro"/>
</dbReference>
<dbReference type="EMBL" id="CYKH01002221">
    <property type="protein sequence ID" value="CUG94158.1"/>
    <property type="molecule type" value="Genomic_DNA"/>
</dbReference>
<gene>
    <name evidence="12" type="ORF">BSAL_46785</name>
</gene>
<comment type="function">
    <text evidence="10">Catalyzes the exchange of an acyl for a long-chain alkyl group and the formation of the ether bond in the biosynthesis of ether phospholipids.</text>
</comment>
<evidence type="ECO:0000256" key="6">
    <source>
        <dbReference type="PIRSR" id="PIRSR625650-1"/>
    </source>
</evidence>
<keyword evidence="4 10" id="KW-0285">Flavoprotein</keyword>
<feature type="site" description="Important for enzyme activity" evidence="9">
    <location>
        <position position="361"/>
    </location>
</feature>
<feature type="domain" description="FAD-binding PCMH-type" evidence="11">
    <location>
        <begin position="144"/>
        <end position="326"/>
    </location>
</feature>
<evidence type="ECO:0000313" key="13">
    <source>
        <dbReference type="Proteomes" id="UP000051952"/>
    </source>
</evidence>
<dbReference type="OrthoDB" id="7786253at2759"/>
<dbReference type="EC" id="2.5.1.26" evidence="3 10"/>
<organism evidence="12 13">
    <name type="scientific">Bodo saltans</name>
    <name type="common">Flagellated protozoan</name>
    <dbReference type="NCBI Taxonomy" id="75058"/>
    <lineage>
        <taxon>Eukaryota</taxon>
        <taxon>Discoba</taxon>
        <taxon>Euglenozoa</taxon>
        <taxon>Kinetoplastea</taxon>
        <taxon>Metakinetoplastina</taxon>
        <taxon>Eubodonida</taxon>
        <taxon>Bodonidae</taxon>
        <taxon>Bodo</taxon>
    </lineage>
</organism>
<dbReference type="InterPro" id="IPR036318">
    <property type="entry name" value="FAD-bd_PCMH-like_sf"/>
</dbReference>
<keyword evidence="10" id="KW-0444">Lipid biosynthesis</keyword>
<comment type="cofactor">
    <cofactor evidence="8 10">
        <name>FAD</name>
        <dbReference type="ChEBI" id="CHEBI:57692"/>
    </cofactor>
</comment>
<dbReference type="Proteomes" id="UP000051952">
    <property type="component" value="Unassembled WGS sequence"/>
</dbReference>
<dbReference type="InterPro" id="IPR004113">
    <property type="entry name" value="FAD-bd_oxidored_4_C"/>
</dbReference>
<dbReference type="Gene3D" id="3.30.465.10">
    <property type="match status" value="1"/>
</dbReference>
<dbReference type="InterPro" id="IPR016167">
    <property type="entry name" value="FAD-bd_PCMH_sub1"/>
</dbReference>
<dbReference type="InterPro" id="IPR016169">
    <property type="entry name" value="FAD-bd_PCMH_sub2"/>
</dbReference>
<accession>A0A0S4JV88</accession>
<dbReference type="Pfam" id="PF02913">
    <property type="entry name" value="FAD-oxidase_C"/>
    <property type="match status" value="1"/>
</dbReference>
<comment type="catalytic activity">
    <reaction evidence="10">
        <text>a long chain fatty alcohol + a 1-acylglycerone 3-phosphate = a 1-O-alkylglycerone 3-phosphate + a long-chain fatty acid + H(+)</text>
        <dbReference type="Rhea" id="RHEA:36171"/>
        <dbReference type="ChEBI" id="CHEBI:15378"/>
        <dbReference type="ChEBI" id="CHEBI:17135"/>
        <dbReference type="ChEBI" id="CHEBI:57534"/>
        <dbReference type="ChEBI" id="CHEBI:57560"/>
        <dbReference type="ChEBI" id="CHEBI:73315"/>
        <dbReference type="EC" id="2.5.1.26"/>
    </reaction>
</comment>
<dbReference type="Gene3D" id="3.30.43.10">
    <property type="entry name" value="Uridine Diphospho-n-acetylenolpyruvylglucosamine Reductase, domain 2"/>
    <property type="match status" value="1"/>
</dbReference>
<dbReference type="InterPro" id="IPR016164">
    <property type="entry name" value="FAD-linked_Oxase-like_C"/>
</dbReference>
<feature type="active site" description="Proton donor/acceptor" evidence="6">
    <location>
        <position position="517"/>
    </location>
</feature>
<dbReference type="InterPro" id="IPR006094">
    <property type="entry name" value="Oxid_FAD_bind_N"/>
</dbReference>
<comment type="similarity">
    <text evidence="2 10">Belongs to the FAD-binding oxidoreductase/transferase type 4 family.</text>
</comment>
<protein>
    <recommendedName>
        <fullName evidence="3 10">Alkylglycerone-phosphate synthase</fullName>
        <shortName evidence="10">Alkyl-DHAP synthase</shortName>
        <ecNumber evidence="3 10">2.5.1.26</ecNumber>
    </recommendedName>
</protein>
<comment type="subunit">
    <text evidence="10">Homodimer.</text>
</comment>
<sequence>MATSSPPAVSPAPAAVDNSALKEDAYQRIKWNGWGAKHAVMKVDEQDHTVVRHVNGKPIRGLIPFLHKEINGGDGPLPRLEATPGLSLEEALAKLPASVVNDAFIAQVQKGLQPSQIRLDGESRLTHLFGKNYRDLWRLRKGFFERAPDAVVLPQSHDDCVKLVEAAHKHNVVIIPFGGGTNVTGCVEPNPFDPARRMIVSIDMRRMTRMLSIDKESRVATFEVGVMGPDLDEKLGRHGFMFGHDPDSYIYSTLGGWIAARGSGAMSNKYGDIEQMVLSMKIVTPTGVIETPLTSRPCGVDLNGMFIGSEGIFGIITEAVVKVEPIPPVKHYEGYLFPSFEAGYSAFYKCTAKGIHPTCMRLYDEDDTRMSFAMKWDEPAYKTALSKAIKTYLTNVKGFKIEKMCLVILGFEGSRAEVNHQRDLTTPVFRQFDGFCVGQSAGAGWQEKKYDLPYIRDFALAHAHWADVFETSVLYAEAIPCWRAVKEAVRNVWKQHGKRGWIGCHAAHQYRFGCCLYFTFASAQKDDRDLEVFLKLKTAATEAILKHRGNLSHHHGIGFEHVPWIERYFGTPTLDLLLKFKKDVDPKNILNPGKLLPVAANAGESKAALTARRKEVQMFDKMGLPKGSKAPQAKL</sequence>
<dbReference type="InterPro" id="IPR016166">
    <property type="entry name" value="FAD-bd_PCMH"/>
</dbReference>
<reference evidence="13" key="1">
    <citation type="submission" date="2015-09" db="EMBL/GenBank/DDBJ databases">
        <authorList>
            <consortium name="Pathogen Informatics"/>
        </authorList>
    </citation>
    <scope>NUCLEOTIDE SEQUENCE [LARGE SCALE GENOMIC DNA]</scope>
    <source>
        <strain evidence="13">Lake Konstanz</strain>
    </source>
</reference>
<keyword evidence="10" id="KW-0443">Lipid metabolism</keyword>
<feature type="binding site" evidence="8">
    <location>
        <begin position="310"/>
        <end position="316"/>
    </location>
    <ligand>
        <name>FAD</name>
        <dbReference type="ChEBI" id="CHEBI:57692"/>
    </ligand>
</feature>
<dbReference type="Gene3D" id="1.10.45.10">
    <property type="entry name" value="Vanillyl-alcohol Oxidase, Chain A, domain 4"/>
    <property type="match status" value="1"/>
</dbReference>
<dbReference type="PANTHER" id="PTHR46568">
    <property type="entry name" value="ALKYLDIHYDROXYACETONEPHOSPHATE SYNTHASE, PEROXISOMAL"/>
    <property type="match status" value="1"/>
</dbReference>
<dbReference type="AlphaFoldDB" id="A0A0S4JV88"/>
<name>A0A0S4JV88_BODSA</name>
<dbReference type="PANTHER" id="PTHR46568:SF1">
    <property type="entry name" value="ALKYLDIHYDROXYACETONEPHOSPHATE SYNTHASE, PEROXISOMAL"/>
    <property type="match status" value="1"/>
</dbReference>
<dbReference type="GO" id="GO:0008609">
    <property type="term" value="F:alkylglycerone-phosphate synthase activity"/>
    <property type="evidence" value="ECO:0007669"/>
    <property type="project" value="UniProtKB-EC"/>
</dbReference>
<dbReference type="GO" id="GO:0005777">
    <property type="term" value="C:peroxisome"/>
    <property type="evidence" value="ECO:0007669"/>
    <property type="project" value="UniProtKB-SubCell"/>
</dbReference>
<comment type="subcellular location">
    <subcellularLocation>
        <location evidence="10">Peroxisome</location>
    </subcellularLocation>
</comment>
<evidence type="ECO:0000256" key="1">
    <source>
        <dbReference type="ARBA" id="ARBA00004670"/>
    </source>
</evidence>
<dbReference type="Gene3D" id="3.30.70.3450">
    <property type="match status" value="1"/>
</dbReference>
<evidence type="ECO:0000256" key="2">
    <source>
        <dbReference type="ARBA" id="ARBA00008000"/>
    </source>
</evidence>
<evidence type="ECO:0000256" key="7">
    <source>
        <dbReference type="PIRSR" id="PIRSR625650-2"/>
    </source>
</evidence>
<proteinExistence type="inferred from homology"/>
<evidence type="ECO:0000256" key="4">
    <source>
        <dbReference type="ARBA" id="ARBA00022630"/>
    </source>
</evidence>
<dbReference type="Gene3D" id="3.30.300.330">
    <property type="match status" value="1"/>
</dbReference>